<dbReference type="PANTHER" id="PTHR28065:SF1">
    <property type="entry name" value="DUF4050 DOMAIN-CONTAINING PROTEIN"/>
    <property type="match status" value="1"/>
</dbReference>
<dbReference type="GeneID" id="87840548"/>
<feature type="compositionally biased region" description="Basic and acidic residues" evidence="1">
    <location>
        <begin position="279"/>
        <end position="289"/>
    </location>
</feature>
<dbReference type="PANTHER" id="PTHR28065">
    <property type="entry name" value="FREQUENIN"/>
    <property type="match status" value="1"/>
</dbReference>
<evidence type="ECO:0000259" key="2">
    <source>
        <dbReference type="Pfam" id="PF13259"/>
    </source>
</evidence>
<dbReference type="AlphaFoldDB" id="A0AAE0HJS4"/>
<proteinExistence type="predicted"/>
<reference evidence="3" key="2">
    <citation type="submission" date="2023-06" db="EMBL/GenBank/DDBJ databases">
        <authorList>
            <consortium name="Lawrence Berkeley National Laboratory"/>
            <person name="Haridas S."/>
            <person name="Hensen N."/>
            <person name="Bonometti L."/>
            <person name="Westerberg I."/>
            <person name="Brannstrom I.O."/>
            <person name="Guillou S."/>
            <person name="Cros-Aarteil S."/>
            <person name="Calhoun S."/>
            <person name="Kuo A."/>
            <person name="Mondo S."/>
            <person name="Pangilinan J."/>
            <person name="Riley R."/>
            <person name="Labutti K."/>
            <person name="Andreopoulos B."/>
            <person name="Lipzen A."/>
            <person name="Chen C."/>
            <person name="Yanf M."/>
            <person name="Daum C."/>
            <person name="Ng V."/>
            <person name="Clum A."/>
            <person name="Steindorff A."/>
            <person name="Ohm R."/>
            <person name="Martin F."/>
            <person name="Silar P."/>
            <person name="Natvig D."/>
            <person name="Lalanne C."/>
            <person name="Gautier V."/>
            <person name="Ament-Velasquez S.L."/>
            <person name="Kruys A."/>
            <person name="Hutchinson M.I."/>
            <person name="Powell A.J."/>
            <person name="Barry K."/>
            <person name="Miller A.N."/>
            <person name="Grigoriev I.V."/>
            <person name="Debuchy R."/>
            <person name="Gladieux P."/>
            <person name="Thoren M.H."/>
            <person name="Johannesson H."/>
        </authorList>
    </citation>
    <scope>NUCLEOTIDE SEQUENCE</scope>
    <source>
        <strain evidence="3">CBS 168.71</strain>
    </source>
</reference>
<dbReference type="EMBL" id="JAUEPN010000003">
    <property type="protein sequence ID" value="KAK3297746.1"/>
    <property type="molecule type" value="Genomic_DNA"/>
</dbReference>
<dbReference type="RefSeq" id="XP_062661260.1">
    <property type="nucleotide sequence ID" value="XM_062803600.1"/>
</dbReference>
<comment type="caution">
    <text evidence="3">The sequence shown here is derived from an EMBL/GenBank/DDBJ whole genome shotgun (WGS) entry which is preliminary data.</text>
</comment>
<feature type="compositionally biased region" description="Polar residues" evidence="1">
    <location>
        <begin position="57"/>
        <end position="75"/>
    </location>
</feature>
<dbReference type="InterPro" id="IPR025124">
    <property type="entry name" value="Gag1-like_clamp"/>
</dbReference>
<feature type="region of interest" description="Disordered" evidence="1">
    <location>
        <begin position="381"/>
        <end position="430"/>
    </location>
</feature>
<feature type="region of interest" description="Disordered" evidence="1">
    <location>
        <begin position="1"/>
        <end position="80"/>
    </location>
</feature>
<feature type="compositionally biased region" description="Low complexity" evidence="1">
    <location>
        <begin position="393"/>
        <end position="423"/>
    </location>
</feature>
<feature type="compositionally biased region" description="Polar residues" evidence="1">
    <location>
        <begin position="640"/>
        <end position="653"/>
    </location>
</feature>
<dbReference type="Proteomes" id="UP001278766">
    <property type="component" value="Unassembled WGS sequence"/>
</dbReference>
<feature type="compositionally biased region" description="Low complexity" evidence="1">
    <location>
        <begin position="563"/>
        <end position="575"/>
    </location>
</feature>
<evidence type="ECO:0000313" key="4">
    <source>
        <dbReference type="Proteomes" id="UP001278766"/>
    </source>
</evidence>
<sequence>MHSVEDGPLISSGALEPSDKALIPVPSSPMVKRDGLDCGHGQNASNASIASSPAGCQCSQQPGHSSTVNPNSQAAPNLVGLDKPGLGKPGLLGEAIIPLPGLVAPHAQSQLQLPAQPIPIKAVTPEASRAPTGGDHLAPELSLHTTPSTMIFSDLYRSPRTTLTKFRNSFPQGVPPPPDIDADLVSKDKTRNREAVRKYLVEKIRNDWQFTWPPVATSEPTPTKTSAPDEVEGVQTTADVAPDSTPPLATADEETTRDPGEEADSESDAASVYSTISDDPGHFRPRAEWTSDLSDDDEPQPSASPFRFDSPEAVGAAVHDSIEKKRACRRRAVRDETKWNTGLACFEARRNAWTGAKTVRVKPKPASPVSPSSGRRLFWRHQKTQSSVSHSAIITSGSPPVPTSPISTTAPRSSTATTSDSDSGGAHRTISQDSNAVGVLYPVHTVVPVAPPLLPPQNAMRSSIQPSMYSSLYDRVVSQSQQPSCPVNLADMLRACVVGWKRDGEWPPKTLYPVPAPVPAANAEVIAMRQWKAQKQRNKNAAAGPTSGRRLSLVGLFGGSAGGANKTAATTAATTHEVKDTKEKDKENGLGHSQSHSHSDEGAGSSGKALFRRSLQKVLSLGQHGHAHSAANGNMGGPISPTTPSQKEATAAF</sequence>
<evidence type="ECO:0000256" key="1">
    <source>
        <dbReference type="SAM" id="MobiDB-lite"/>
    </source>
</evidence>
<keyword evidence="4" id="KW-1185">Reference proteome</keyword>
<feature type="compositionally biased region" description="Basic and acidic residues" evidence="1">
    <location>
        <begin position="576"/>
        <end position="589"/>
    </location>
</feature>
<gene>
    <name evidence="3" type="ORF">B0H64DRAFT_392954</name>
</gene>
<feature type="compositionally biased region" description="Low complexity" evidence="1">
    <location>
        <begin position="43"/>
        <end position="54"/>
    </location>
</feature>
<name>A0AAE0HJS4_9PEZI</name>
<feature type="domain" description="Gag1-like clamp" evidence="2">
    <location>
        <begin position="304"/>
        <end position="507"/>
    </location>
</feature>
<evidence type="ECO:0000313" key="3">
    <source>
        <dbReference type="EMBL" id="KAK3297746.1"/>
    </source>
</evidence>
<dbReference type="InterPro" id="IPR053274">
    <property type="entry name" value="Fluconazole_resistance"/>
</dbReference>
<dbReference type="Pfam" id="PF13259">
    <property type="entry name" value="clamp_Gag1-like"/>
    <property type="match status" value="1"/>
</dbReference>
<reference evidence="3" key="1">
    <citation type="journal article" date="2023" name="Mol. Phylogenet. Evol.">
        <title>Genome-scale phylogeny and comparative genomics of the fungal order Sordariales.</title>
        <authorList>
            <person name="Hensen N."/>
            <person name="Bonometti L."/>
            <person name="Westerberg I."/>
            <person name="Brannstrom I.O."/>
            <person name="Guillou S."/>
            <person name="Cros-Aarteil S."/>
            <person name="Calhoun S."/>
            <person name="Haridas S."/>
            <person name="Kuo A."/>
            <person name="Mondo S."/>
            <person name="Pangilinan J."/>
            <person name="Riley R."/>
            <person name="LaButti K."/>
            <person name="Andreopoulos B."/>
            <person name="Lipzen A."/>
            <person name="Chen C."/>
            <person name="Yan M."/>
            <person name="Daum C."/>
            <person name="Ng V."/>
            <person name="Clum A."/>
            <person name="Steindorff A."/>
            <person name="Ohm R.A."/>
            <person name="Martin F."/>
            <person name="Silar P."/>
            <person name="Natvig D.O."/>
            <person name="Lalanne C."/>
            <person name="Gautier V."/>
            <person name="Ament-Velasquez S.L."/>
            <person name="Kruys A."/>
            <person name="Hutchinson M.I."/>
            <person name="Powell A.J."/>
            <person name="Barry K."/>
            <person name="Miller A.N."/>
            <person name="Grigoriev I.V."/>
            <person name="Debuchy R."/>
            <person name="Gladieux P."/>
            <person name="Hiltunen Thoren M."/>
            <person name="Johannesson H."/>
        </authorList>
    </citation>
    <scope>NUCLEOTIDE SEQUENCE</scope>
    <source>
        <strain evidence="3">CBS 168.71</strain>
    </source>
</reference>
<feature type="region of interest" description="Disordered" evidence="1">
    <location>
        <begin position="563"/>
        <end position="653"/>
    </location>
</feature>
<protein>
    <recommendedName>
        <fullName evidence="2">Gag1-like clamp domain-containing protein</fullName>
    </recommendedName>
</protein>
<feature type="region of interest" description="Disordered" evidence="1">
    <location>
        <begin position="212"/>
        <end position="319"/>
    </location>
</feature>
<accession>A0AAE0HJS4</accession>
<organism evidence="3 4">
    <name type="scientific">Chaetomium fimeti</name>
    <dbReference type="NCBI Taxonomy" id="1854472"/>
    <lineage>
        <taxon>Eukaryota</taxon>
        <taxon>Fungi</taxon>
        <taxon>Dikarya</taxon>
        <taxon>Ascomycota</taxon>
        <taxon>Pezizomycotina</taxon>
        <taxon>Sordariomycetes</taxon>
        <taxon>Sordariomycetidae</taxon>
        <taxon>Sordariales</taxon>
        <taxon>Chaetomiaceae</taxon>
        <taxon>Chaetomium</taxon>
    </lineage>
</organism>